<protein>
    <recommendedName>
        <fullName evidence="1">DUF6429 domain-containing protein</fullName>
    </recommendedName>
</protein>
<dbReference type="EMBL" id="BARU01030475">
    <property type="protein sequence ID" value="GAH63782.1"/>
    <property type="molecule type" value="Genomic_DNA"/>
</dbReference>
<gene>
    <name evidence="2" type="ORF">S03H2_48345</name>
</gene>
<dbReference type="AlphaFoldDB" id="X1H2Y3"/>
<name>X1H2Y3_9ZZZZ</name>
<proteinExistence type="predicted"/>
<feature type="domain" description="DUF6429" evidence="1">
    <location>
        <begin position="14"/>
        <end position="53"/>
    </location>
</feature>
<sequence>MLGLYLQGETMKFDKAKVDEMVLALRYINAFEYGLAIRAWKGFNWDALNRLHE</sequence>
<evidence type="ECO:0000313" key="2">
    <source>
        <dbReference type="EMBL" id="GAH63782.1"/>
    </source>
</evidence>
<accession>X1H2Y3</accession>
<reference evidence="2" key="1">
    <citation type="journal article" date="2014" name="Front. Microbiol.">
        <title>High frequency of phylogenetically diverse reductive dehalogenase-homologous genes in deep subseafloor sedimentary metagenomes.</title>
        <authorList>
            <person name="Kawai M."/>
            <person name="Futagami T."/>
            <person name="Toyoda A."/>
            <person name="Takaki Y."/>
            <person name="Nishi S."/>
            <person name="Hori S."/>
            <person name="Arai W."/>
            <person name="Tsubouchi T."/>
            <person name="Morono Y."/>
            <person name="Uchiyama I."/>
            <person name="Ito T."/>
            <person name="Fujiyama A."/>
            <person name="Inagaki F."/>
            <person name="Takami H."/>
        </authorList>
    </citation>
    <scope>NUCLEOTIDE SEQUENCE</scope>
    <source>
        <strain evidence="2">Expedition CK06-06</strain>
    </source>
</reference>
<organism evidence="2">
    <name type="scientific">marine sediment metagenome</name>
    <dbReference type="NCBI Taxonomy" id="412755"/>
    <lineage>
        <taxon>unclassified sequences</taxon>
        <taxon>metagenomes</taxon>
        <taxon>ecological metagenomes</taxon>
    </lineage>
</organism>
<dbReference type="Pfam" id="PF20008">
    <property type="entry name" value="DUF6429"/>
    <property type="match status" value="1"/>
</dbReference>
<dbReference type="InterPro" id="IPR045489">
    <property type="entry name" value="DUF6429"/>
</dbReference>
<evidence type="ECO:0000259" key="1">
    <source>
        <dbReference type="Pfam" id="PF20008"/>
    </source>
</evidence>
<comment type="caution">
    <text evidence="2">The sequence shown here is derived from an EMBL/GenBank/DDBJ whole genome shotgun (WGS) entry which is preliminary data.</text>
</comment>